<reference evidence="1 2" key="1">
    <citation type="submission" date="2020-04" db="EMBL/GenBank/DDBJ databases">
        <authorList>
            <person name="Hitch T.C.A."/>
            <person name="Wylensek D."/>
            <person name="Clavel T."/>
        </authorList>
    </citation>
    <scope>NUCLEOTIDE SEQUENCE [LARGE SCALE GENOMIC DNA]</scope>
    <source>
        <strain evidence="1 2">COR2-253-APC-1A</strain>
    </source>
</reference>
<proteinExistence type="predicted"/>
<evidence type="ECO:0000313" key="2">
    <source>
        <dbReference type="Proteomes" id="UP000576225"/>
    </source>
</evidence>
<dbReference type="Proteomes" id="UP000576225">
    <property type="component" value="Unassembled WGS sequence"/>
</dbReference>
<dbReference type="EMBL" id="JABAEW010000003">
    <property type="protein sequence ID" value="NMD85423.1"/>
    <property type="molecule type" value="Genomic_DNA"/>
</dbReference>
<protein>
    <recommendedName>
        <fullName evidence="3">Carbohydrate binding protein</fullName>
    </recommendedName>
</protein>
<dbReference type="Gene3D" id="2.60.120.260">
    <property type="entry name" value="Galactose-binding domain-like"/>
    <property type="match status" value="1"/>
</dbReference>
<dbReference type="RefSeq" id="WP_168961456.1">
    <property type="nucleotide sequence ID" value="NZ_JABAEW010000003.1"/>
</dbReference>
<comment type="caution">
    <text evidence="1">The sequence shown here is derived from an EMBL/GenBank/DDBJ whole genome shotgun (WGS) entry which is preliminary data.</text>
</comment>
<sequence length="201" mass="22277">MKRLITALFGSLIFTVWGAETNLYSNPGFEEWNTRDDLPATAWRWVLPRNSRNAFEIFERTDKEKHSGQYSLHLKDSDKSPVNHTLGFNIGEKEAEQLGLGGKILHFSAWVKQIAASRPGIVGISLYAVGSDKKVYTANATVDAAGPTGWGELQTKLKLPEKPVHIIAFLWCANGFNNTGEAYFDDIVLTASPVSQDVTSY</sequence>
<gene>
    <name evidence="1" type="ORF">HF882_02375</name>
</gene>
<name>A0A848AT62_9BACT</name>
<dbReference type="AlphaFoldDB" id="A0A848AT62"/>
<accession>A0A848AT62</accession>
<organism evidence="1 2">
    <name type="scientific">Victivallis vadensis</name>
    <dbReference type="NCBI Taxonomy" id="172901"/>
    <lineage>
        <taxon>Bacteria</taxon>
        <taxon>Pseudomonadati</taxon>
        <taxon>Lentisphaerota</taxon>
        <taxon>Lentisphaeria</taxon>
        <taxon>Victivallales</taxon>
        <taxon>Victivallaceae</taxon>
        <taxon>Victivallis</taxon>
    </lineage>
</organism>
<evidence type="ECO:0008006" key="3">
    <source>
        <dbReference type="Google" id="ProtNLM"/>
    </source>
</evidence>
<evidence type="ECO:0000313" key="1">
    <source>
        <dbReference type="EMBL" id="NMD85423.1"/>
    </source>
</evidence>